<name>A0A6M3J0I2_9ZZZZ</name>
<accession>A0A6M3J0I2</accession>
<evidence type="ECO:0000313" key="1">
    <source>
        <dbReference type="EMBL" id="QJA63270.1"/>
    </source>
</evidence>
<organism evidence="1">
    <name type="scientific">viral metagenome</name>
    <dbReference type="NCBI Taxonomy" id="1070528"/>
    <lineage>
        <taxon>unclassified sequences</taxon>
        <taxon>metagenomes</taxon>
        <taxon>organismal metagenomes</taxon>
    </lineage>
</organism>
<sequence length="67" mass="7737">MDEAKKQSMGPMGPQACRMSGKAVIEKKIIDLEREIAALKIIKDAMPWKILTTDDEERLWGYFIKIR</sequence>
<dbReference type="AlphaFoldDB" id="A0A6M3J0I2"/>
<protein>
    <submittedName>
        <fullName evidence="1">Uncharacterized protein</fullName>
    </submittedName>
</protein>
<reference evidence="1" key="1">
    <citation type="submission" date="2020-03" db="EMBL/GenBank/DDBJ databases">
        <title>The deep terrestrial virosphere.</title>
        <authorList>
            <person name="Holmfeldt K."/>
            <person name="Nilsson E."/>
            <person name="Simone D."/>
            <person name="Lopez-Fernandez M."/>
            <person name="Wu X."/>
            <person name="de Brujin I."/>
            <person name="Lundin D."/>
            <person name="Andersson A."/>
            <person name="Bertilsson S."/>
            <person name="Dopson M."/>
        </authorList>
    </citation>
    <scope>NUCLEOTIDE SEQUENCE</scope>
    <source>
        <strain evidence="1">MM415B00636</strain>
    </source>
</reference>
<gene>
    <name evidence="1" type="ORF">MM415B00636_0003</name>
</gene>
<proteinExistence type="predicted"/>
<dbReference type="EMBL" id="MT141494">
    <property type="protein sequence ID" value="QJA63270.1"/>
    <property type="molecule type" value="Genomic_DNA"/>
</dbReference>